<dbReference type="InterPro" id="IPR011032">
    <property type="entry name" value="GroES-like_sf"/>
</dbReference>
<accession>A0AB39TC42</accession>
<dbReference type="EMBL" id="CP163444">
    <property type="protein sequence ID" value="XDQ76432.1"/>
    <property type="molecule type" value="Genomic_DNA"/>
</dbReference>
<dbReference type="InterPro" id="IPR013154">
    <property type="entry name" value="ADH-like_N"/>
</dbReference>
<dbReference type="PANTHER" id="PTHR11695">
    <property type="entry name" value="ALCOHOL DEHYDROGENASE RELATED"/>
    <property type="match status" value="1"/>
</dbReference>
<dbReference type="AlphaFoldDB" id="A0AB39TC42"/>
<organism evidence="2">
    <name type="scientific">Streptomyces sp. R44</name>
    <dbReference type="NCBI Taxonomy" id="3238633"/>
    <lineage>
        <taxon>Bacteria</taxon>
        <taxon>Bacillati</taxon>
        <taxon>Actinomycetota</taxon>
        <taxon>Actinomycetes</taxon>
        <taxon>Kitasatosporales</taxon>
        <taxon>Streptomycetaceae</taxon>
        <taxon>Streptomyces</taxon>
    </lineage>
</organism>
<dbReference type="InterPro" id="IPR020843">
    <property type="entry name" value="ER"/>
</dbReference>
<dbReference type="SUPFAM" id="SSF51735">
    <property type="entry name" value="NAD(P)-binding Rossmann-fold domains"/>
    <property type="match status" value="1"/>
</dbReference>
<dbReference type="InterPro" id="IPR050700">
    <property type="entry name" value="YIM1/Zinc_Alcohol_DH_Fams"/>
</dbReference>
<name>A0AB39TC42_9ACTN</name>
<dbReference type="GO" id="GO:0016491">
    <property type="term" value="F:oxidoreductase activity"/>
    <property type="evidence" value="ECO:0007669"/>
    <property type="project" value="UniProtKB-KW"/>
</dbReference>
<dbReference type="EC" id="1.-.-.-" evidence="2"/>
<sequence length="329" mass="35107">MQTATMRAVRLHAFGEPEQLVYEEVPRPEPGPGEVLVRVHAAGVNPPDWYARRGFENVPAALRPNWTPPLILGSDISGVVAALGPGVTEWRPGDEVFGLVNFPGRASGYAEYVVSPAAHLAPKPATLEHTQAAAVPMAALTAHQYVFTQLRGHIDSTVLVNGAAGGVGHFLTQLVRVAGAKQVIGVASGRHEEFLLGLGVDRFVDYTRTPAEETVRDVDLLIDTVGGPDAHRLLPTVRRGGRITPVFLGDYRPERAAELGISIEAIRQVRSSGSDLAELATLIDAGKVRVAIDSVFPLEDAAAAHTRAERGHLQGKIVLNVESHGRSGQ</sequence>
<reference evidence="2" key="1">
    <citation type="submission" date="2024-07" db="EMBL/GenBank/DDBJ databases">
        <authorList>
            <person name="Yu S.T."/>
        </authorList>
    </citation>
    <scope>NUCLEOTIDE SEQUENCE</scope>
    <source>
        <strain evidence="2">R44</strain>
    </source>
</reference>
<dbReference type="SMART" id="SM00829">
    <property type="entry name" value="PKS_ER"/>
    <property type="match status" value="1"/>
</dbReference>
<dbReference type="Gene3D" id="3.90.180.10">
    <property type="entry name" value="Medium-chain alcohol dehydrogenases, catalytic domain"/>
    <property type="match status" value="1"/>
</dbReference>
<dbReference type="SUPFAM" id="SSF50129">
    <property type="entry name" value="GroES-like"/>
    <property type="match status" value="1"/>
</dbReference>
<dbReference type="CDD" id="cd05289">
    <property type="entry name" value="MDR_like_2"/>
    <property type="match status" value="1"/>
</dbReference>
<dbReference type="InterPro" id="IPR036291">
    <property type="entry name" value="NAD(P)-bd_dom_sf"/>
</dbReference>
<evidence type="ECO:0000259" key="1">
    <source>
        <dbReference type="SMART" id="SM00829"/>
    </source>
</evidence>
<feature type="domain" description="Enoyl reductase (ER)" evidence="1">
    <location>
        <begin position="15"/>
        <end position="319"/>
    </location>
</feature>
<gene>
    <name evidence="2" type="ORF">AB5J54_40585</name>
</gene>
<protein>
    <submittedName>
        <fullName evidence="2">NADP-dependent oxidoreductase</fullName>
        <ecNumber evidence="2">1.-.-.-</ecNumber>
    </submittedName>
</protein>
<dbReference type="Gene3D" id="3.40.50.720">
    <property type="entry name" value="NAD(P)-binding Rossmann-like Domain"/>
    <property type="match status" value="1"/>
</dbReference>
<proteinExistence type="predicted"/>
<dbReference type="Pfam" id="PF08240">
    <property type="entry name" value="ADH_N"/>
    <property type="match status" value="1"/>
</dbReference>
<keyword evidence="2" id="KW-0560">Oxidoreductase</keyword>
<dbReference type="RefSeq" id="WP_369149046.1">
    <property type="nucleotide sequence ID" value="NZ_CP163444.1"/>
</dbReference>
<dbReference type="Pfam" id="PF13602">
    <property type="entry name" value="ADH_zinc_N_2"/>
    <property type="match status" value="1"/>
</dbReference>
<dbReference type="PANTHER" id="PTHR11695:SF294">
    <property type="entry name" value="RETICULON-4-INTERACTING PROTEIN 1, MITOCHONDRIAL"/>
    <property type="match status" value="1"/>
</dbReference>
<evidence type="ECO:0000313" key="2">
    <source>
        <dbReference type="EMBL" id="XDQ76432.1"/>
    </source>
</evidence>